<proteinExistence type="predicted"/>
<dbReference type="Pfam" id="PF11054">
    <property type="entry name" value="Surface_antigen"/>
    <property type="match status" value="2"/>
</dbReference>
<dbReference type="Proteomes" id="UP000018201">
    <property type="component" value="Unassembled WGS sequence"/>
</dbReference>
<dbReference type="EMBL" id="HG695134">
    <property type="protein sequence ID" value="CDI86326.1"/>
    <property type="molecule type" value="Genomic_DNA"/>
</dbReference>
<feature type="transmembrane region" description="Helical" evidence="1">
    <location>
        <begin position="549"/>
        <end position="570"/>
    </location>
</feature>
<dbReference type="OrthoDB" id="351457at2759"/>
<organism evidence="2 3">
    <name type="scientific">Eimeria praecox</name>
    <dbReference type="NCBI Taxonomy" id="51316"/>
    <lineage>
        <taxon>Eukaryota</taxon>
        <taxon>Sar</taxon>
        <taxon>Alveolata</taxon>
        <taxon>Apicomplexa</taxon>
        <taxon>Conoidasida</taxon>
        <taxon>Coccidia</taxon>
        <taxon>Eucoccidiorida</taxon>
        <taxon>Eimeriorina</taxon>
        <taxon>Eimeriidae</taxon>
        <taxon>Eimeria</taxon>
    </lineage>
</organism>
<evidence type="ECO:0000256" key="1">
    <source>
        <dbReference type="SAM" id="Phobius"/>
    </source>
</evidence>
<sequence length="571" mass="60056">MDDPGTPPPAVTTPKTQYVATLGSEAECLSDINAARVKAGLNEFVQAPNNDSSKRLPVESTVDSENYGTWTWKPVCDVFFPEEAEQKVTGGSAGSQFVGGTYAYHVVDTAPANCTAAVDTWNAAYKNFNGLPPTYTAGNELYKDQNNVSFVAIYNPSDGATADCRVVTCKKTVTTTTKNTQGGEGGDTKTEEKEGSALICLTTPDVLSKSIDTPPFTDEHWGEIATALKGSASAVLPSLLGLAAAALCAVGAMRGLETSVESILVSHLIRMRVPSKPREPLLKHRSALEQLHQLESIGYTLVCITAPDELKASGTAPFTLLTLVGALLAFVGGSSGAETTYTYSVKLGDEGACLTKINSAREAAGFSNFVQANADATGKRLPAGFESDDGTEYNSSAWKSVCDVLLPKTSDTNPAIAATLTKFDSGTYAFKALKSDVPDCSAVVDEWKGAYKNFDGPPPPNSKDQQLYSNPTNVSLVAIYNPSSGATADCRVVTCSRTTQTTEPQATESASGFALICMTTPDVLPEDNSTVPFTDEQWKRIVKAIKGSAVTAVPSLLGLAATALSVALLVL</sequence>
<evidence type="ECO:0000313" key="3">
    <source>
        <dbReference type="Proteomes" id="UP000018201"/>
    </source>
</evidence>
<accession>U6H164</accession>
<reference evidence="2" key="2">
    <citation type="submission" date="2013-10" db="EMBL/GenBank/DDBJ databases">
        <authorList>
            <person name="Aslett M."/>
        </authorList>
    </citation>
    <scope>NUCLEOTIDE SEQUENCE [LARGE SCALE GENOMIC DNA]</scope>
    <source>
        <strain evidence="2">Houghton</strain>
    </source>
</reference>
<keyword evidence="1" id="KW-0472">Membrane</keyword>
<gene>
    <name evidence="2" type="ORF">EPH_0072790</name>
</gene>
<evidence type="ECO:0000313" key="2">
    <source>
        <dbReference type="EMBL" id="CDI86326.1"/>
    </source>
</evidence>
<keyword evidence="1" id="KW-1133">Transmembrane helix</keyword>
<name>U6H164_9EIME</name>
<keyword evidence="3" id="KW-1185">Reference proteome</keyword>
<dbReference type="VEuPathDB" id="ToxoDB:EPH_0072790"/>
<dbReference type="AlphaFoldDB" id="U6H164"/>
<protein>
    <submittedName>
        <fullName evidence="2">SAG family member</fullName>
    </submittedName>
</protein>
<dbReference type="InterPro" id="IPR021288">
    <property type="entry name" value="Surface_antigen"/>
</dbReference>
<reference evidence="2" key="1">
    <citation type="submission" date="2013-10" db="EMBL/GenBank/DDBJ databases">
        <title>Genomic analysis of the causative agents of coccidiosis in chickens.</title>
        <authorList>
            <person name="Reid A.J."/>
            <person name="Blake D."/>
            <person name="Billington K."/>
            <person name="Browne H."/>
            <person name="Dunn M."/>
            <person name="Hung S."/>
            <person name="Kawahara F."/>
            <person name="Miranda-Saavedra D."/>
            <person name="Mourier T."/>
            <person name="Nagra H."/>
            <person name="Otto T.D."/>
            <person name="Rawlings N."/>
            <person name="Sanchez A."/>
            <person name="Sanders M."/>
            <person name="Subramaniam C."/>
            <person name="Tay Y."/>
            <person name="Dear P."/>
            <person name="Doerig C."/>
            <person name="Gruber A."/>
            <person name="Parkinson J."/>
            <person name="Shirley M."/>
            <person name="Wan K.L."/>
            <person name="Berriman M."/>
            <person name="Tomley F."/>
            <person name="Pain A."/>
        </authorList>
    </citation>
    <scope>NUCLEOTIDE SEQUENCE [LARGE SCALE GENOMIC DNA]</scope>
    <source>
        <strain evidence="2">Houghton</strain>
    </source>
</reference>
<keyword evidence="1" id="KW-0812">Transmembrane</keyword>